<feature type="transmembrane region" description="Helical" evidence="1">
    <location>
        <begin position="6"/>
        <end position="31"/>
    </location>
</feature>
<feature type="transmembrane region" description="Helical" evidence="1">
    <location>
        <begin position="43"/>
        <end position="65"/>
    </location>
</feature>
<keyword evidence="3" id="KW-1185">Reference proteome</keyword>
<dbReference type="PANTHER" id="PTHR34703">
    <property type="entry name" value="ANTIPORTER SUBUNIT MNHG2-RELATED"/>
    <property type="match status" value="1"/>
</dbReference>
<dbReference type="Proteomes" id="UP000182944">
    <property type="component" value="Unassembled WGS sequence"/>
</dbReference>
<evidence type="ECO:0000313" key="2">
    <source>
        <dbReference type="EMBL" id="SDW99149.1"/>
    </source>
</evidence>
<dbReference type="NCBIfam" id="NF009316">
    <property type="entry name" value="PRK12674.1-5"/>
    <property type="match status" value="1"/>
</dbReference>
<reference evidence="3" key="1">
    <citation type="submission" date="2016-10" db="EMBL/GenBank/DDBJ databases">
        <authorList>
            <person name="Varghese N."/>
            <person name="Submissions S."/>
        </authorList>
    </citation>
    <scope>NUCLEOTIDE SEQUENCE [LARGE SCALE GENOMIC DNA]</scope>
    <source>
        <strain evidence="3">DSM 29303</strain>
    </source>
</reference>
<sequence length="137" mass="14885">MSLVAEIFIAFLLVVGGVFGVVGGWGLVRLPDPMTRLHAPTKAATLGVGAVLIASMATMWFRYGIVSWHEFMIALFLFLTAPITGMFIAKAHLHLSWKRDELPPPGPTTPTEWATYGDTAAECAIVTGPYHAEKRSE</sequence>
<keyword evidence="1" id="KW-0472">Membrane</keyword>
<protein>
    <submittedName>
        <fullName evidence="2">Multisubunit potassium/proton antiporter, PhaG subunit</fullName>
    </submittedName>
</protein>
<name>A0A1H2Y3J5_9RHOB</name>
<organism evidence="2 3">
    <name type="scientific">Paracoccus sanguinis</name>
    <dbReference type="NCBI Taxonomy" id="1545044"/>
    <lineage>
        <taxon>Bacteria</taxon>
        <taxon>Pseudomonadati</taxon>
        <taxon>Pseudomonadota</taxon>
        <taxon>Alphaproteobacteria</taxon>
        <taxon>Rhodobacterales</taxon>
        <taxon>Paracoccaceae</taxon>
        <taxon>Paracoccus</taxon>
    </lineage>
</organism>
<dbReference type="RefSeq" id="WP_052171828.1">
    <property type="nucleotide sequence ID" value="NZ_FNNA01000002.1"/>
</dbReference>
<keyword evidence="1" id="KW-1133">Transmembrane helix</keyword>
<dbReference type="PANTHER" id="PTHR34703:SF1">
    <property type="entry name" value="ANTIPORTER SUBUNIT MNHG2-RELATED"/>
    <property type="match status" value="1"/>
</dbReference>
<dbReference type="AlphaFoldDB" id="A0A1H2Y3J5"/>
<evidence type="ECO:0000256" key="1">
    <source>
        <dbReference type="SAM" id="Phobius"/>
    </source>
</evidence>
<dbReference type="OrthoDB" id="4427992at2"/>
<dbReference type="Pfam" id="PF03334">
    <property type="entry name" value="PhaG_MnhG_YufB"/>
    <property type="match status" value="1"/>
</dbReference>
<dbReference type="STRING" id="1545044.SAMN05444276_102708"/>
<dbReference type="InterPro" id="IPR005133">
    <property type="entry name" value="PhaG_MnhG_YufB"/>
</dbReference>
<gene>
    <name evidence="2" type="ORF">SAMN05444276_102708</name>
</gene>
<dbReference type="NCBIfam" id="TIGR01300">
    <property type="entry name" value="CPA3_mnhG_phaG"/>
    <property type="match status" value="1"/>
</dbReference>
<evidence type="ECO:0000313" key="3">
    <source>
        <dbReference type="Proteomes" id="UP000182944"/>
    </source>
</evidence>
<dbReference type="EMBL" id="FNNA01000002">
    <property type="protein sequence ID" value="SDW99149.1"/>
    <property type="molecule type" value="Genomic_DNA"/>
</dbReference>
<keyword evidence="1" id="KW-0812">Transmembrane</keyword>
<accession>A0A1H2Y3J5</accession>
<dbReference type="GO" id="GO:0015385">
    <property type="term" value="F:sodium:proton antiporter activity"/>
    <property type="evidence" value="ECO:0007669"/>
    <property type="project" value="TreeGrafter"/>
</dbReference>
<feature type="transmembrane region" description="Helical" evidence="1">
    <location>
        <begin position="71"/>
        <end position="89"/>
    </location>
</feature>
<proteinExistence type="predicted"/>